<evidence type="ECO:0000313" key="2">
    <source>
        <dbReference type="Proteomes" id="UP000265566"/>
    </source>
</evidence>
<protein>
    <submittedName>
        <fullName evidence="1">Uncharacterized protein</fullName>
    </submittedName>
</protein>
<comment type="caution">
    <text evidence="1">The sequence shown here is derived from an EMBL/GenBank/DDBJ whole genome shotgun (WGS) entry which is preliminary data.</text>
</comment>
<gene>
    <name evidence="1" type="ORF">MtrunA17_Chr2g0324761</name>
</gene>
<sequence length="43" mass="5136">MKLIKLDYFDNKSRYPIKKAYTRVTTKINLSNQLGFIQRVNIC</sequence>
<dbReference type="AlphaFoldDB" id="A0A396JGC5"/>
<organism evidence="1 2">
    <name type="scientific">Medicago truncatula</name>
    <name type="common">Barrel medic</name>
    <name type="synonym">Medicago tribuloides</name>
    <dbReference type="NCBI Taxonomy" id="3880"/>
    <lineage>
        <taxon>Eukaryota</taxon>
        <taxon>Viridiplantae</taxon>
        <taxon>Streptophyta</taxon>
        <taxon>Embryophyta</taxon>
        <taxon>Tracheophyta</taxon>
        <taxon>Spermatophyta</taxon>
        <taxon>Magnoliopsida</taxon>
        <taxon>eudicotyledons</taxon>
        <taxon>Gunneridae</taxon>
        <taxon>Pentapetalae</taxon>
        <taxon>rosids</taxon>
        <taxon>fabids</taxon>
        <taxon>Fabales</taxon>
        <taxon>Fabaceae</taxon>
        <taxon>Papilionoideae</taxon>
        <taxon>50 kb inversion clade</taxon>
        <taxon>NPAAA clade</taxon>
        <taxon>Hologalegina</taxon>
        <taxon>IRL clade</taxon>
        <taxon>Trifolieae</taxon>
        <taxon>Medicago</taxon>
    </lineage>
</organism>
<dbReference type="Proteomes" id="UP000265566">
    <property type="component" value="Chromosome 2"/>
</dbReference>
<accession>A0A396JGC5</accession>
<reference evidence="2" key="1">
    <citation type="journal article" date="2018" name="Nat. Plants">
        <title>Whole-genome landscape of Medicago truncatula symbiotic genes.</title>
        <authorList>
            <person name="Pecrix Y."/>
            <person name="Staton S.E."/>
            <person name="Sallet E."/>
            <person name="Lelandais-Briere C."/>
            <person name="Moreau S."/>
            <person name="Carrere S."/>
            <person name="Blein T."/>
            <person name="Jardinaud M.F."/>
            <person name="Latrasse D."/>
            <person name="Zouine M."/>
            <person name="Zahm M."/>
            <person name="Kreplak J."/>
            <person name="Mayjonade B."/>
            <person name="Satge C."/>
            <person name="Perez M."/>
            <person name="Cauet S."/>
            <person name="Marande W."/>
            <person name="Chantry-Darmon C."/>
            <person name="Lopez-Roques C."/>
            <person name="Bouchez O."/>
            <person name="Berard A."/>
            <person name="Debelle F."/>
            <person name="Munos S."/>
            <person name="Bendahmane A."/>
            <person name="Berges H."/>
            <person name="Niebel A."/>
            <person name="Buitink J."/>
            <person name="Frugier F."/>
            <person name="Benhamed M."/>
            <person name="Crespi M."/>
            <person name="Gouzy J."/>
            <person name="Gamas P."/>
        </authorList>
    </citation>
    <scope>NUCLEOTIDE SEQUENCE [LARGE SCALE GENOMIC DNA]</scope>
    <source>
        <strain evidence="2">cv. Jemalong A17</strain>
    </source>
</reference>
<evidence type="ECO:0000313" key="1">
    <source>
        <dbReference type="EMBL" id="RHN75761.1"/>
    </source>
</evidence>
<dbReference type="EMBL" id="PSQE01000002">
    <property type="protein sequence ID" value="RHN75761.1"/>
    <property type="molecule type" value="Genomic_DNA"/>
</dbReference>
<proteinExistence type="predicted"/>
<dbReference type="Gramene" id="rna12006">
    <property type="protein sequence ID" value="RHN75761.1"/>
    <property type="gene ID" value="gene12006"/>
</dbReference>
<name>A0A396JGC5_MEDTR</name>